<dbReference type="PROSITE" id="PS51138">
    <property type="entry name" value="ENT"/>
    <property type="match status" value="1"/>
</dbReference>
<dbReference type="InterPro" id="IPR036142">
    <property type="entry name" value="ENT_dom-like_sf"/>
</dbReference>
<dbReference type="AlphaFoldDB" id="A0A1B6EYZ8"/>
<evidence type="ECO:0000256" key="3">
    <source>
        <dbReference type="SAM" id="MobiDB-lite"/>
    </source>
</evidence>
<evidence type="ECO:0000256" key="2">
    <source>
        <dbReference type="ARBA" id="ARBA00023242"/>
    </source>
</evidence>
<feature type="domain" description="ENT" evidence="4">
    <location>
        <begin position="26"/>
        <end position="121"/>
    </location>
</feature>
<dbReference type="InterPro" id="IPR033482">
    <property type="entry name" value="EMSY"/>
</dbReference>
<sequence length="901" mass="97019">MPTQQPVARFADHETPNNRPISKYEYLLLLRKQECLAYHYLCGAFRAQGHLTPEKLKLLKEVAAVLEIPESRHKAECRIAVNDDELNAIAENVAGPNSELEWEREGKDKEMPQYNDVPVPTAYLHMADIVAEFMRDATEQLQNCDDCDDDTEITKTLNLKFRCLEDTNSSPNISSTAEPKVNNVKEVKKEEKDGESSALVSSTTDLIENQPMEEDKKVEEILKTETDPDTVLMPPPPPIVNVPHSVMNLPSTPPSTVITVPPTPVITVPPSSSITVIPATPKPITLPVSSTPDSTPSSPQPSQISPISSPIITVSEELQVPVYEEPLLSESDEIQFVSFPEALDSSLPPLVVVPPAEPVITIPHSSSFSPPVTPTSTTLVLPSGMSIKLRDDGETKSRKRSISQDAHNSGSPAVKTMAFTQITKMTPIMVSAAGVTGQGQVKVTPIINRSKMGNTSTQSTLPSSAQKVIIVSNTSAPNSPIVQRAHGVPVTCSVAMPVVRGHPPRLQPATGLVQSSAGTARLRPKMVTVPKARPKSSPLIIPNLQLKNPVTLKQDNVTVVDTSMKRLPVVPGAAKMNAKILPKPQGMFIVNPNQGTHNIATSVGGGQAPRMITSRVIAQAEGAKQNVVILQKGGGGHRALTLTNTNKDFMQKLMSKKCVVIQSSKTVPKNISPKPTPPVSTSNASNVVVLDLSQEQFRQNLSTTTIAEILQASGIMTSSAAHTLPTSTPRYSSVSAPDPNFLQASKTLEEVTLSDNQSESIVTLDEAVELLGDSVDQSDMVMEAELLGDNTQLQSVQLDSSQAIQMAVADTPDQIFTISPEELAAGDITFMTDKSVAMEPVTSQIVIETLPAQICPVSESASTFPLYREGAVTIQHSNTDMPTNMCLEEYSSQQMENQGLN</sequence>
<dbReference type="SMART" id="SM01191">
    <property type="entry name" value="ENT"/>
    <property type="match status" value="1"/>
</dbReference>
<dbReference type="EMBL" id="GECZ01026639">
    <property type="protein sequence ID" value="JAS43130.1"/>
    <property type="molecule type" value="Transcribed_RNA"/>
</dbReference>
<dbReference type="GO" id="GO:0006355">
    <property type="term" value="P:regulation of DNA-templated transcription"/>
    <property type="evidence" value="ECO:0007669"/>
    <property type="project" value="InterPro"/>
</dbReference>
<dbReference type="Gene3D" id="1.10.1240.40">
    <property type="entry name" value="ENT domain"/>
    <property type="match status" value="1"/>
</dbReference>
<gene>
    <name evidence="5" type="ORF">g.16742</name>
</gene>
<dbReference type="PANTHER" id="PTHR16500">
    <property type="entry name" value="BRCA2-INTERACTING TRANSCRIPTIONAL REPRESSOR EMSY"/>
    <property type="match status" value="1"/>
</dbReference>
<keyword evidence="2" id="KW-0539">Nucleus</keyword>
<evidence type="ECO:0000256" key="1">
    <source>
        <dbReference type="ARBA" id="ARBA00004123"/>
    </source>
</evidence>
<feature type="region of interest" description="Disordered" evidence="3">
    <location>
        <begin position="285"/>
        <end position="306"/>
    </location>
</feature>
<feature type="compositionally biased region" description="Low complexity" evidence="3">
    <location>
        <begin position="287"/>
        <end position="306"/>
    </location>
</feature>
<organism evidence="5">
    <name type="scientific">Cuerna arida</name>
    <dbReference type="NCBI Taxonomy" id="1464854"/>
    <lineage>
        <taxon>Eukaryota</taxon>
        <taxon>Metazoa</taxon>
        <taxon>Ecdysozoa</taxon>
        <taxon>Arthropoda</taxon>
        <taxon>Hexapoda</taxon>
        <taxon>Insecta</taxon>
        <taxon>Pterygota</taxon>
        <taxon>Neoptera</taxon>
        <taxon>Paraneoptera</taxon>
        <taxon>Hemiptera</taxon>
        <taxon>Auchenorrhyncha</taxon>
        <taxon>Membracoidea</taxon>
        <taxon>Cicadellidae</taxon>
        <taxon>Cicadellinae</taxon>
        <taxon>Proconiini</taxon>
        <taxon>Cuerna</taxon>
    </lineage>
</organism>
<name>A0A1B6EYZ8_9HEMI</name>
<dbReference type="InterPro" id="IPR005491">
    <property type="entry name" value="ENT_dom"/>
</dbReference>
<dbReference type="PANTHER" id="PTHR16500:SF3">
    <property type="entry name" value="BRCA2-INTERACTING TRANSCRIPTIONAL REPRESSOR EMSY"/>
    <property type="match status" value="1"/>
</dbReference>
<protein>
    <recommendedName>
        <fullName evidence="4">ENT domain-containing protein</fullName>
    </recommendedName>
</protein>
<comment type="subcellular location">
    <subcellularLocation>
        <location evidence="1">Nucleus</location>
    </subcellularLocation>
</comment>
<accession>A0A1B6EYZ8</accession>
<dbReference type="Pfam" id="PF03735">
    <property type="entry name" value="ENT"/>
    <property type="match status" value="1"/>
</dbReference>
<proteinExistence type="predicted"/>
<dbReference type="SUPFAM" id="SSF158639">
    <property type="entry name" value="ENT-like"/>
    <property type="match status" value="1"/>
</dbReference>
<evidence type="ECO:0000259" key="4">
    <source>
        <dbReference type="PROSITE" id="PS51138"/>
    </source>
</evidence>
<dbReference type="GO" id="GO:0005654">
    <property type="term" value="C:nucleoplasm"/>
    <property type="evidence" value="ECO:0007669"/>
    <property type="project" value="TreeGrafter"/>
</dbReference>
<evidence type="ECO:0000313" key="5">
    <source>
        <dbReference type="EMBL" id="JAS43130.1"/>
    </source>
</evidence>
<feature type="region of interest" description="Disordered" evidence="3">
    <location>
        <begin position="389"/>
        <end position="412"/>
    </location>
</feature>
<reference evidence="5" key="1">
    <citation type="submission" date="2015-11" db="EMBL/GenBank/DDBJ databases">
        <title>De novo transcriptome assembly of four potential Pierce s Disease insect vectors from Arizona vineyards.</title>
        <authorList>
            <person name="Tassone E.E."/>
        </authorList>
    </citation>
    <scope>NUCLEOTIDE SEQUENCE</scope>
</reference>